<comment type="catalytic activity">
    <reaction evidence="3">
        <text>a ribonucleoside 5'-triphosphate + H2O = a ribonucleoside 5'-phosphate + diphosphate + H(+)</text>
        <dbReference type="Rhea" id="RHEA:23996"/>
        <dbReference type="ChEBI" id="CHEBI:15377"/>
        <dbReference type="ChEBI" id="CHEBI:15378"/>
        <dbReference type="ChEBI" id="CHEBI:33019"/>
        <dbReference type="ChEBI" id="CHEBI:58043"/>
        <dbReference type="ChEBI" id="CHEBI:61557"/>
        <dbReference type="EC" id="3.6.1.9"/>
    </reaction>
</comment>
<dbReference type="PANTHER" id="PTHR43213">
    <property type="entry name" value="BIFUNCTIONAL DTTP/UTP PYROPHOSPHATASE/METHYLTRANSFERASE PROTEIN-RELATED"/>
    <property type="match status" value="1"/>
</dbReference>
<name>A0A2N6VP77_9MICO</name>
<comment type="subcellular location">
    <subcellularLocation>
        <location evidence="3">Cytoplasm</location>
    </subcellularLocation>
</comment>
<evidence type="ECO:0000256" key="2">
    <source>
        <dbReference type="ARBA" id="ARBA00022801"/>
    </source>
</evidence>
<comment type="function">
    <text evidence="3">Nucleoside triphosphate pyrophosphatase. May have a dual role in cell division arrest and in preventing the incorporation of modified nucleotides into cellular nucleic acids.</text>
</comment>
<comment type="cofactor">
    <cofactor evidence="1 3">
        <name>a divalent metal cation</name>
        <dbReference type="ChEBI" id="CHEBI:60240"/>
    </cofactor>
</comment>
<dbReference type="PANTHER" id="PTHR43213:SF5">
    <property type="entry name" value="BIFUNCTIONAL DTTP_UTP PYROPHOSPHATASE_METHYLTRANSFERASE PROTEIN-RELATED"/>
    <property type="match status" value="1"/>
</dbReference>
<gene>
    <name evidence="4" type="ORF">CJ199_00575</name>
</gene>
<comment type="catalytic activity">
    <reaction evidence="3">
        <text>a 2'-deoxyribonucleoside 5'-triphosphate + H2O = a 2'-deoxyribonucleoside 5'-phosphate + diphosphate + H(+)</text>
        <dbReference type="Rhea" id="RHEA:44644"/>
        <dbReference type="ChEBI" id="CHEBI:15377"/>
        <dbReference type="ChEBI" id="CHEBI:15378"/>
        <dbReference type="ChEBI" id="CHEBI:33019"/>
        <dbReference type="ChEBI" id="CHEBI:61560"/>
        <dbReference type="ChEBI" id="CHEBI:65317"/>
        <dbReference type="EC" id="3.6.1.9"/>
    </reaction>
</comment>
<dbReference type="InterPro" id="IPR003697">
    <property type="entry name" value="Maf-like"/>
</dbReference>
<reference evidence="4 5" key="1">
    <citation type="submission" date="2017-09" db="EMBL/GenBank/DDBJ databases">
        <title>Bacterial strain isolated from the female urinary microbiota.</title>
        <authorList>
            <person name="Thomas-White K."/>
            <person name="Kumar N."/>
            <person name="Forster S."/>
            <person name="Putonti C."/>
            <person name="Lawley T."/>
            <person name="Wolfe A.J."/>
        </authorList>
    </citation>
    <scope>NUCLEOTIDE SEQUENCE [LARGE SCALE GENOMIC DNA]</scope>
    <source>
        <strain evidence="4 5">UMB1301</strain>
    </source>
</reference>
<keyword evidence="3" id="KW-0546">Nucleotide metabolism</keyword>
<comment type="caution">
    <text evidence="3">Lacks conserved residue(s) required for the propagation of feature annotation.</text>
</comment>
<organism evidence="4 5">
    <name type="scientific">Brevibacterium paucivorans</name>
    <dbReference type="NCBI Taxonomy" id="170994"/>
    <lineage>
        <taxon>Bacteria</taxon>
        <taxon>Bacillati</taxon>
        <taxon>Actinomycetota</taxon>
        <taxon>Actinomycetes</taxon>
        <taxon>Micrococcales</taxon>
        <taxon>Brevibacteriaceae</taxon>
        <taxon>Brevibacterium</taxon>
    </lineage>
</organism>
<dbReference type="EC" id="3.6.1.9" evidence="3"/>
<keyword evidence="3" id="KW-0963">Cytoplasm</keyword>
<proteinExistence type="inferred from homology"/>
<dbReference type="GO" id="GO:0047429">
    <property type="term" value="F:nucleoside triphosphate diphosphatase activity"/>
    <property type="evidence" value="ECO:0007669"/>
    <property type="project" value="UniProtKB-EC"/>
</dbReference>
<dbReference type="Pfam" id="PF02545">
    <property type="entry name" value="Maf"/>
    <property type="match status" value="1"/>
</dbReference>
<dbReference type="Proteomes" id="UP000235598">
    <property type="component" value="Unassembled WGS sequence"/>
</dbReference>
<dbReference type="Gene3D" id="3.90.950.10">
    <property type="match status" value="1"/>
</dbReference>
<dbReference type="PIRSF" id="PIRSF006305">
    <property type="entry name" value="Maf"/>
    <property type="match status" value="1"/>
</dbReference>
<dbReference type="SUPFAM" id="SSF52972">
    <property type="entry name" value="ITPase-like"/>
    <property type="match status" value="1"/>
</dbReference>
<dbReference type="EMBL" id="PNHK01000001">
    <property type="protein sequence ID" value="PMD05940.1"/>
    <property type="molecule type" value="Genomic_DNA"/>
</dbReference>
<dbReference type="RefSeq" id="WP_102237598.1">
    <property type="nucleotide sequence ID" value="NZ_JBDMHW010000001.1"/>
</dbReference>
<dbReference type="GO" id="GO:0005737">
    <property type="term" value="C:cytoplasm"/>
    <property type="evidence" value="ECO:0007669"/>
    <property type="project" value="UniProtKB-SubCell"/>
</dbReference>
<dbReference type="InterPro" id="IPR029001">
    <property type="entry name" value="ITPase-like_fam"/>
</dbReference>
<evidence type="ECO:0000256" key="3">
    <source>
        <dbReference type="HAMAP-Rule" id="MF_00528"/>
    </source>
</evidence>
<dbReference type="OrthoDB" id="3527985at2"/>
<evidence type="ECO:0000256" key="1">
    <source>
        <dbReference type="ARBA" id="ARBA00001968"/>
    </source>
</evidence>
<accession>A0A2N6VP77</accession>
<comment type="similarity">
    <text evidence="3">Belongs to the Maf family.</text>
</comment>
<sequence length="224" mass="23469">MSTVVTVLASSSPSRLSLLRQAGIEPVVIRPEVDEHAVVERVSPESVVEGVALLAQTKASAVIDALAQDPHEGLIGSADTCVLIACDSLLELDGKAVGKPGNARATTEVWKRLRGKSAVLHSGHSIALLRRGPSGWSLVDQEDAVGSTTIRTAHISDDEIAAYCETGEPFHVAGALTIDGYGSAFVEALEGDHTNVIGLSIPLARTLVTKLGVAWPDLWKITPA</sequence>
<comment type="caution">
    <text evidence="4">The sequence shown here is derived from an EMBL/GenBank/DDBJ whole genome shotgun (WGS) entry which is preliminary data.</text>
</comment>
<dbReference type="GO" id="GO:0009117">
    <property type="term" value="P:nucleotide metabolic process"/>
    <property type="evidence" value="ECO:0007669"/>
    <property type="project" value="UniProtKB-KW"/>
</dbReference>
<dbReference type="AlphaFoldDB" id="A0A2N6VP77"/>
<feature type="active site" description="Proton acceptor" evidence="3">
    <location>
        <position position="87"/>
    </location>
</feature>
<evidence type="ECO:0000313" key="4">
    <source>
        <dbReference type="EMBL" id="PMD05940.1"/>
    </source>
</evidence>
<evidence type="ECO:0000313" key="5">
    <source>
        <dbReference type="Proteomes" id="UP000235598"/>
    </source>
</evidence>
<keyword evidence="2 3" id="KW-0378">Hydrolase</keyword>
<dbReference type="HAMAP" id="MF_00528">
    <property type="entry name" value="Maf"/>
    <property type="match status" value="1"/>
</dbReference>
<protein>
    <recommendedName>
        <fullName evidence="3">Nucleoside triphosphate pyrophosphatase</fullName>
        <ecNumber evidence="3">3.6.1.9</ecNumber>
    </recommendedName>
    <alternativeName>
        <fullName evidence="3">Nucleotide pyrophosphatase</fullName>
        <shortName evidence="3">Nucleotide PPase</shortName>
    </alternativeName>
</protein>